<dbReference type="GeneID" id="64604773"/>
<keyword evidence="2" id="KW-1185">Reference proteome</keyword>
<reference evidence="1" key="1">
    <citation type="journal article" date="2020" name="New Phytol.">
        <title>Comparative genomics reveals dynamic genome evolution in host specialist ectomycorrhizal fungi.</title>
        <authorList>
            <person name="Lofgren L.A."/>
            <person name="Nguyen N.H."/>
            <person name="Vilgalys R."/>
            <person name="Ruytinx J."/>
            <person name="Liao H.L."/>
            <person name="Branco S."/>
            <person name="Kuo A."/>
            <person name="LaButti K."/>
            <person name="Lipzen A."/>
            <person name="Andreopoulos W."/>
            <person name="Pangilinan J."/>
            <person name="Riley R."/>
            <person name="Hundley H."/>
            <person name="Na H."/>
            <person name="Barry K."/>
            <person name="Grigoriev I.V."/>
            <person name="Stajich J.E."/>
            <person name="Kennedy P.G."/>
        </authorList>
    </citation>
    <scope>NUCLEOTIDE SEQUENCE</scope>
    <source>
        <strain evidence="1">S12</strain>
    </source>
</reference>
<dbReference type="AlphaFoldDB" id="A0A9P7ALV2"/>
<dbReference type="RefSeq" id="XP_041158726.1">
    <property type="nucleotide sequence ID" value="XM_041311009.1"/>
</dbReference>
<dbReference type="Proteomes" id="UP000719766">
    <property type="component" value="Unassembled WGS sequence"/>
</dbReference>
<evidence type="ECO:0008006" key="3">
    <source>
        <dbReference type="Google" id="ProtNLM"/>
    </source>
</evidence>
<accession>A0A9P7ALV2</accession>
<evidence type="ECO:0000313" key="2">
    <source>
        <dbReference type="Proteomes" id="UP000719766"/>
    </source>
</evidence>
<sequence length="348" mass="39088">MPTHYASVASRSSTGRILARCQRRTRLSSYDSKTTAMSANFGSPPLLFTRVCRHWRDVAHSTPEIWSRIKVILPGRLVKPLTPFFPSLLQVWLAQSGNLPLTICIYYIGFLPSSSHGVTVDSRLLEILYDETRRWETVSAPSFIFRSNASNMSQLRTLDRLWNLTDLIEFNAPNLCRACIVYSLSDTIRSFKPNAACRSIRHLSIDQALASGIRRFPAIFPRLETLGVRILTSYVSGMRSHSDTYSCLESMTLPFVDRPADTFINIFRGLHLPALQNLTLLMGAGKPDVEMITEALAVAGSCHIRVLDFRWHESRSDIDPHTLEPLLSVVQEVAVHGEVVVCREQAGT</sequence>
<name>A0A9P7ALV2_9AGAM</name>
<dbReference type="EMBL" id="JABBWE010000039">
    <property type="protein sequence ID" value="KAG1792027.1"/>
    <property type="molecule type" value="Genomic_DNA"/>
</dbReference>
<proteinExistence type="predicted"/>
<dbReference type="OrthoDB" id="3270987at2759"/>
<protein>
    <recommendedName>
        <fullName evidence="3">F-box domain-containing protein</fullName>
    </recommendedName>
</protein>
<evidence type="ECO:0000313" key="1">
    <source>
        <dbReference type="EMBL" id="KAG1792027.1"/>
    </source>
</evidence>
<gene>
    <name evidence="1" type="ORF">HD556DRAFT_584868</name>
</gene>
<organism evidence="1 2">
    <name type="scientific">Suillus plorans</name>
    <dbReference type="NCBI Taxonomy" id="116603"/>
    <lineage>
        <taxon>Eukaryota</taxon>
        <taxon>Fungi</taxon>
        <taxon>Dikarya</taxon>
        <taxon>Basidiomycota</taxon>
        <taxon>Agaricomycotina</taxon>
        <taxon>Agaricomycetes</taxon>
        <taxon>Agaricomycetidae</taxon>
        <taxon>Boletales</taxon>
        <taxon>Suillineae</taxon>
        <taxon>Suillaceae</taxon>
        <taxon>Suillus</taxon>
    </lineage>
</organism>
<comment type="caution">
    <text evidence="1">The sequence shown here is derived from an EMBL/GenBank/DDBJ whole genome shotgun (WGS) entry which is preliminary data.</text>
</comment>